<dbReference type="STRING" id="243090.RB5353"/>
<gene>
    <name evidence="2" type="ordered locus">RB5353</name>
</gene>
<protein>
    <submittedName>
        <fullName evidence="2">Uncharacterized protein</fullName>
    </submittedName>
</protein>
<dbReference type="AlphaFoldDB" id="Q7URZ9"/>
<evidence type="ECO:0000256" key="1">
    <source>
        <dbReference type="SAM" id="MobiDB-lite"/>
    </source>
</evidence>
<evidence type="ECO:0000313" key="3">
    <source>
        <dbReference type="Proteomes" id="UP000001025"/>
    </source>
</evidence>
<proteinExistence type="predicted"/>
<accession>Q7URZ9</accession>
<reference evidence="2 3" key="1">
    <citation type="journal article" date="2003" name="Proc. Natl. Acad. Sci. U.S.A.">
        <title>Complete genome sequence of the marine planctomycete Pirellula sp. strain 1.</title>
        <authorList>
            <person name="Gloeckner F.O."/>
            <person name="Kube M."/>
            <person name="Bauer M."/>
            <person name="Teeling H."/>
            <person name="Lombardot T."/>
            <person name="Ludwig W."/>
            <person name="Gade D."/>
            <person name="Beck A."/>
            <person name="Borzym K."/>
            <person name="Heitmann K."/>
            <person name="Rabus R."/>
            <person name="Schlesner H."/>
            <person name="Amann R."/>
            <person name="Reinhardt R."/>
        </authorList>
    </citation>
    <scope>NUCLEOTIDE SEQUENCE [LARGE SCALE GENOMIC DNA]</scope>
    <source>
        <strain evidence="3">DSM 10527 / NCIMB 13988 / SH1</strain>
    </source>
</reference>
<feature type="region of interest" description="Disordered" evidence="1">
    <location>
        <begin position="42"/>
        <end position="72"/>
    </location>
</feature>
<dbReference type="EnsemblBacteria" id="CAD74186">
    <property type="protein sequence ID" value="CAD74186"/>
    <property type="gene ID" value="RB5353"/>
</dbReference>
<name>Q7URZ9_RHOBA</name>
<sequence length="284" mass="32181">MCACRSSLLSARTVPGEQTKLFASFGRSNVERRSKFFLNRCNPTSGQPSSAMRGRSRVRDEDNTGVRSEPSTTNAAAVISALVQSLLKRRHLGRSNKPDCNAIVNHTRPNVRRNDWARTRSLVKEPAAQGRGSPPTLVRHTDASGTAVAEEKGSARMLESQRRCWRTGSRPSQCRDISQRLAAEPNELIWDRMRWQICRNLNRHSTKPIWFLPMSRWRHPSIGGSCDWMTRNADASSKRSQVAGQVNWDRSRHQQRRLTVCLAIGPRQFRGVSSQRERPGKREA</sequence>
<dbReference type="InParanoid" id="Q7URZ9"/>
<dbReference type="Proteomes" id="UP000001025">
    <property type="component" value="Chromosome"/>
</dbReference>
<dbReference type="EMBL" id="BX294142">
    <property type="protein sequence ID" value="CAD74186.1"/>
    <property type="molecule type" value="Genomic_DNA"/>
</dbReference>
<keyword evidence="3" id="KW-1185">Reference proteome</keyword>
<evidence type="ECO:0000313" key="2">
    <source>
        <dbReference type="EMBL" id="CAD74186.1"/>
    </source>
</evidence>
<organism evidence="2 3">
    <name type="scientific">Rhodopirellula baltica (strain DSM 10527 / NCIMB 13988 / SH1)</name>
    <dbReference type="NCBI Taxonomy" id="243090"/>
    <lineage>
        <taxon>Bacteria</taxon>
        <taxon>Pseudomonadati</taxon>
        <taxon>Planctomycetota</taxon>
        <taxon>Planctomycetia</taxon>
        <taxon>Pirellulales</taxon>
        <taxon>Pirellulaceae</taxon>
        <taxon>Rhodopirellula</taxon>
    </lineage>
</organism>
<dbReference type="HOGENOM" id="CLU_979613_0_0_0"/>
<dbReference type="PATRIC" id="fig|243090.15.peg.2567"/>
<dbReference type="KEGG" id="rba:RB5353"/>